<dbReference type="KEGG" id="smav:CFF01_13870"/>
<dbReference type="RefSeq" id="WP_088905183.1">
    <property type="nucleotide sequence ID" value="NZ_CP022272.1"/>
</dbReference>
<organism evidence="5 6">
    <name type="scientific">Shewanella marisflavi</name>
    <dbReference type="NCBI Taxonomy" id="260364"/>
    <lineage>
        <taxon>Bacteria</taxon>
        <taxon>Pseudomonadati</taxon>
        <taxon>Pseudomonadota</taxon>
        <taxon>Gammaproteobacteria</taxon>
        <taxon>Alteromonadales</taxon>
        <taxon>Shewanellaceae</taxon>
        <taxon>Shewanella</taxon>
    </lineage>
</organism>
<evidence type="ECO:0000256" key="3">
    <source>
        <dbReference type="SAM" id="SignalP"/>
    </source>
</evidence>
<dbReference type="EMBL" id="CP022272">
    <property type="protein sequence ID" value="ASJ97575.1"/>
    <property type="molecule type" value="Genomic_DNA"/>
</dbReference>
<gene>
    <name evidence="5" type="ORF">CFF01_13870</name>
</gene>
<name>A0AAC9TZ59_9GAMM</name>
<dbReference type="Proteomes" id="UP000198233">
    <property type="component" value="Chromosome"/>
</dbReference>
<accession>A0AAC9TZ59</accession>
<keyword evidence="3" id="KW-0732">Signal</keyword>
<evidence type="ECO:0000313" key="6">
    <source>
        <dbReference type="Proteomes" id="UP000198233"/>
    </source>
</evidence>
<dbReference type="Pfam" id="PF05567">
    <property type="entry name" value="T4P_PilY1"/>
    <property type="match status" value="1"/>
</dbReference>
<dbReference type="AlphaFoldDB" id="A0AAC9TZ59"/>
<sequence>MKFYQWLVTISVAALCFPVQSFADDTDLYLNPAVNNVRPQVLIIFDNSNSMDTILDGLPGSYDSEETYPPVGNSHSYQGRMIYFTIGTGMDESSLPVPDSPSESRRFNDYVNGCKAARDALNTYGRFTGYIREFKTSGSGKGTWQPIKQNSGAEKNSPVDCWEDIDAVVNSNNDDGSPYATGFPNGYPKDGDVDNPWDNTSGAQGRAKELAWNNGELVTLYTDNYLRWHTAYKAGLLPDLPPGSGLNRLDIAKTAISGVISTIPSVDFGLAVFNLNYPDEGDRDGGRIVAGVRNRSAAEKDALINTITNLPAETNTPLCETLFEAYKYFSGGAITFGHSDSDYNSGDVKYAANQPIYDISIENGASYISPLSACNKVAHVIYITDGAPVLDTSADDNIKLLNNDPYTYGSESDGTPKVSYLPALAEYMFANDILPNVENKQRVVTHTIGFSLGDESDAEPLLIETANRSYVDTPHGRKILGTYHSADDVVGLQEAISNIIDNFSTTGQRFSAPGVAFSNADPTRTLDTAYYALFSPQQSPKWAGNLKKLKVDSTGTLIDAKGKAAIDSSGGISEGACTFWSTCTSGGDSGYLDENGDRQDGGNVVVAGGAARAIVPDNRVIYSDIGSEASLDYLTRTNASIYAGSDDALAVYLGLPALDVNSELNATFEWIKGKNVDTYDDGTLTSIDFNGVRGDIMGDPLHSQPLAIDYGGDGTNVRIFVGTNHGVLHAFRDYGNTVDESWAFMPYQLLPNIATIRRNSYLAGHNVYGMDGSPTAYIERSSSGTISKAWLFVGMRRGGHSYFAFDITDPDSPSLLWEVSNNTLGFSSLGQTWSTPIITKILGHENPVMIVGGGYSQGYDSSSGSGTNIDGRMVYLIDAKNGSLIHKFGASGNTDLPGIEDSIVGSIATLDSNSDGYTDRLYAADLGGNVWRMDLPSEDEDTWSGFKFAELGSALSNGDRRFFYEPVVAQTTFTNITNVTITTETGTTTEVVSQNVPYDAVTLGTGNRANPLGLGVNDMFFVLQDRNVNTQQFGSGTGVTAIPAPLTLENLYDVTSAAPETEAENIAFGAKRGWFFNFSVSGEKSLAPSVIIKGKVYFTSFIPTQPVVEDSQSCTVSSQGRLYALDLHKGGRFNFTYDPDYEPGLPGLGDPWENVCDNCIPQPPKIIIPPKPEPDPNSDPKSVLDCETKAKLIIGSGLCDENGFNCTGTIDLGACLITNKIYYHINE</sequence>
<dbReference type="InterPro" id="IPR008707">
    <property type="entry name" value="B-propeller_PilY1"/>
</dbReference>
<feature type="chain" id="PRO_5042106157" evidence="3">
    <location>
        <begin position="24"/>
        <end position="1227"/>
    </location>
</feature>
<evidence type="ECO:0000259" key="4">
    <source>
        <dbReference type="Pfam" id="PF05567"/>
    </source>
</evidence>
<evidence type="ECO:0000256" key="1">
    <source>
        <dbReference type="ARBA" id="ARBA00022723"/>
    </source>
</evidence>
<keyword evidence="1" id="KW-0479">Metal-binding</keyword>
<proteinExistence type="predicted"/>
<feature type="domain" description="PilY1 beta-propeller" evidence="4">
    <location>
        <begin position="717"/>
        <end position="964"/>
    </location>
</feature>
<evidence type="ECO:0000256" key="2">
    <source>
        <dbReference type="ARBA" id="ARBA00022837"/>
    </source>
</evidence>
<keyword evidence="2" id="KW-0106">Calcium</keyword>
<protein>
    <submittedName>
        <fullName evidence="5">Type IV pilin biogenesis protein</fullName>
    </submittedName>
</protein>
<dbReference type="InterPro" id="IPR036465">
    <property type="entry name" value="vWFA_dom_sf"/>
</dbReference>
<feature type="signal peptide" evidence="3">
    <location>
        <begin position="1"/>
        <end position="23"/>
    </location>
</feature>
<dbReference type="GO" id="GO:0046872">
    <property type="term" value="F:metal ion binding"/>
    <property type="evidence" value="ECO:0007669"/>
    <property type="project" value="UniProtKB-KW"/>
</dbReference>
<dbReference type="Gene3D" id="3.40.50.410">
    <property type="entry name" value="von Willebrand factor, type A domain"/>
    <property type="match status" value="1"/>
</dbReference>
<evidence type="ECO:0000313" key="5">
    <source>
        <dbReference type="EMBL" id="ASJ97575.1"/>
    </source>
</evidence>
<reference evidence="5 6" key="1">
    <citation type="submission" date="2017-06" db="EMBL/GenBank/DDBJ databases">
        <title>Complete genome sequence of Shewanella marisflavi EP1 associated with anaerobic 2,4-dinitrotoluene reduction and salt tolerance.</title>
        <authorList>
            <person name="Huang J."/>
        </authorList>
    </citation>
    <scope>NUCLEOTIDE SEQUENCE [LARGE SCALE GENOMIC DNA]</scope>
    <source>
        <strain evidence="5 6">EP1</strain>
    </source>
</reference>